<accession>A0A841K2A8</accession>
<dbReference type="PANTHER" id="PTHR48098:SF1">
    <property type="entry name" value="DIACYLGLYCEROL ACYLTRANSFERASE_MYCOLYLTRANSFERASE AG85A"/>
    <property type="match status" value="1"/>
</dbReference>
<dbReference type="Pfam" id="PF00756">
    <property type="entry name" value="Esterase"/>
    <property type="match status" value="1"/>
</dbReference>
<dbReference type="RefSeq" id="WP_082125516.1">
    <property type="nucleotide sequence ID" value="NZ_JACHEK010000005.1"/>
</dbReference>
<comment type="caution">
    <text evidence="2">The sequence shown here is derived from an EMBL/GenBank/DDBJ whole genome shotgun (WGS) entry which is preliminary data.</text>
</comment>
<feature type="signal peptide" evidence="1">
    <location>
        <begin position="1"/>
        <end position="24"/>
    </location>
</feature>
<dbReference type="SUPFAM" id="SSF53474">
    <property type="entry name" value="alpha/beta-Hydrolases"/>
    <property type="match status" value="1"/>
</dbReference>
<keyword evidence="3" id="KW-1185">Reference proteome</keyword>
<dbReference type="InterPro" id="IPR029058">
    <property type="entry name" value="AB_hydrolase_fold"/>
</dbReference>
<dbReference type="Proteomes" id="UP000538666">
    <property type="component" value="Unassembled WGS sequence"/>
</dbReference>
<evidence type="ECO:0000313" key="3">
    <source>
        <dbReference type="Proteomes" id="UP000538666"/>
    </source>
</evidence>
<evidence type="ECO:0000313" key="2">
    <source>
        <dbReference type="EMBL" id="MBB6144778.1"/>
    </source>
</evidence>
<dbReference type="PANTHER" id="PTHR48098">
    <property type="entry name" value="ENTEROCHELIN ESTERASE-RELATED"/>
    <property type="match status" value="1"/>
</dbReference>
<organism evidence="2 3">
    <name type="scientific">Silvibacterium bohemicum</name>
    <dbReference type="NCBI Taxonomy" id="1577686"/>
    <lineage>
        <taxon>Bacteria</taxon>
        <taxon>Pseudomonadati</taxon>
        <taxon>Acidobacteriota</taxon>
        <taxon>Terriglobia</taxon>
        <taxon>Terriglobales</taxon>
        <taxon>Acidobacteriaceae</taxon>
        <taxon>Silvibacterium</taxon>
    </lineage>
</organism>
<dbReference type="InterPro" id="IPR000801">
    <property type="entry name" value="Esterase-like"/>
</dbReference>
<dbReference type="EMBL" id="JACHEK010000005">
    <property type="protein sequence ID" value="MBB6144778.1"/>
    <property type="molecule type" value="Genomic_DNA"/>
</dbReference>
<dbReference type="Gene3D" id="3.40.50.1820">
    <property type="entry name" value="alpha/beta hydrolase"/>
    <property type="match status" value="1"/>
</dbReference>
<protein>
    <recommendedName>
        <fullName evidence="4">Esterase</fullName>
    </recommendedName>
</protein>
<name>A0A841K2A8_9BACT</name>
<evidence type="ECO:0008006" key="4">
    <source>
        <dbReference type="Google" id="ProtNLM"/>
    </source>
</evidence>
<proteinExistence type="predicted"/>
<evidence type="ECO:0000256" key="1">
    <source>
        <dbReference type="SAM" id="SignalP"/>
    </source>
</evidence>
<dbReference type="GO" id="GO:0016747">
    <property type="term" value="F:acyltransferase activity, transferring groups other than amino-acyl groups"/>
    <property type="evidence" value="ECO:0007669"/>
    <property type="project" value="TreeGrafter"/>
</dbReference>
<keyword evidence="1" id="KW-0732">Signal</keyword>
<reference evidence="2 3" key="1">
    <citation type="submission" date="2020-08" db="EMBL/GenBank/DDBJ databases">
        <title>Genomic Encyclopedia of Type Strains, Phase IV (KMG-IV): sequencing the most valuable type-strain genomes for metagenomic binning, comparative biology and taxonomic classification.</title>
        <authorList>
            <person name="Goeker M."/>
        </authorList>
    </citation>
    <scope>NUCLEOTIDE SEQUENCE [LARGE SCALE GENOMIC DNA]</scope>
    <source>
        <strain evidence="2 3">DSM 103733</strain>
    </source>
</reference>
<dbReference type="AlphaFoldDB" id="A0A841K2A8"/>
<dbReference type="InterPro" id="IPR050583">
    <property type="entry name" value="Mycobacterial_A85_antigen"/>
</dbReference>
<gene>
    <name evidence="2" type="ORF">HNQ77_002734</name>
</gene>
<feature type="chain" id="PRO_5032682886" description="Esterase" evidence="1">
    <location>
        <begin position="25"/>
        <end position="365"/>
    </location>
</feature>
<sequence length="365" mass="40996">MSRSMRTAIALIVATVFPSLFALAAPQALSPSHVIERELQSQKFSQNKFGISPTRKMAIYLPPGYDESTERYPVIYFLPSPIGETYRSIFDERHAQSLFERAIKAGVTGKFILVSVDMTTPLGSSWYVNSPVTGNWEDFVIDELVPYMDASFRTLPSGDSRGIAGIGMGGYGAIRFGMRHPETFRSVYAMHPVGTGSGVQIMDSRPNWDLLANAKSLDDVKKDGFSTIFTSIFQAHLPDTSKPPLFVDLPARMDGNQLVIDAKLTEQLRDNFFLETMIPQYAENLKSLRGFKFDWARSDTNQDHVYSNQAFTHKLNEFGIVHEAEEYNGTWGEPNWGSDGRVYTEVLPFFARHLVFQKGSERASE</sequence>